<dbReference type="EMBL" id="JAVFCB010000004">
    <property type="protein sequence ID" value="MDQ4214053.1"/>
    <property type="molecule type" value="Genomic_DNA"/>
</dbReference>
<gene>
    <name evidence="2" type="ORF">RBR11_09000</name>
</gene>
<keyword evidence="3" id="KW-1185">Reference proteome</keyword>
<evidence type="ECO:0000256" key="1">
    <source>
        <dbReference type="SAM" id="MobiDB-lite"/>
    </source>
</evidence>
<sequence length="80" mass="9025">MLNAPTIVIPFCEQHAAQVAAEYADLMEHLPILTDEARAYFRDEGDSPDSLCVHWTPNRDANERRDDNAPEGAQKDADER</sequence>
<feature type="compositionally biased region" description="Basic and acidic residues" evidence="1">
    <location>
        <begin position="60"/>
        <end position="80"/>
    </location>
</feature>
<accession>A0ABU0XHJ7</accession>
<reference evidence="2 3" key="1">
    <citation type="submission" date="2023-08" db="EMBL/GenBank/DDBJ databases">
        <title>Microbacterium sp. nov., isolated from a waste landfill.</title>
        <authorList>
            <person name="Wen W."/>
        </authorList>
    </citation>
    <scope>NUCLEOTIDE SEQUENCE [LARGE SCALE GENOMIC DNA]</scope>
    <source>
        <strain evidence="2 3">ASV81</strain>
    </source>
</reference>
<comment type="caution">
    <text evidence="2">The sequence shown here is derived from an EMBL/GenBank/DDBJ whole genome shotgun (WGS) entry which is preliminary data.</text>
</comment>
<protein>
    <submittedName>
        <fullName evidence="2">Uncharacterized protein</fullName>
    </submittedName>
</protein>
<feature type="region of interest" description="Disordered" evidence="1">
    <location>
        <begin position="44"/>
        <end position="80"/>
    </location>
</feature>
<evidence type="ECO:0000313" key="2">
    <source>
        <dbReference type="EMBL" id="MDQ4214053.1"/>
    </source>
</evidence>
<organism evidence="2 3">
    <name type="scientific">Microbacterium capsulatum</name>
    <dbReference type="NCBI Taxonomy" id="3041921"/>
    <lineage>
        <taxon>Bacteria</taxon>
        <taxon>Bacillati</taxon>
        <taxon>Actinomycetota</taxon>
        <taxon>Actinomycetes</taxon>
        <taxon>Micrococcales</taxon>
        <taxon>Microbacteriaceae</taxon>
        <taxon>Microbacterium</taxon>
    </lineage>
</organism>
<evidence type="ECO:0000313" key="3">
    <source>
        <dbReference type="Proteomes" id="UP001230289"/>
    </source>
</evidence>
<dbReference type="Proteomes" id="UP001230289">
    <property type="component" value="Unassembled WGS sequence"/>
</dbReference>
<proteinExistence type="predicted"/>
<dbReference type="RefSeq" id="WP_308488987.1">
    <property type="nucleotide sequence ID" value="NZ_JAVFCB010000004.1"/>
</dbReference>
<name>A0ABU0XHJ7_9MICO</name>